<dbReference type="EMBL" id="JABBFW010000014">
    <property type="protein sequence ID" value="NML16932.1"/>
    <property type="molecule type" value="Genomic_DNA"/>
</dbReference>
<organism evidence="2 3">
    <name type="scientific">Azohydromonas caseinilytica</name>
    <dbReference type="NCBI Taxonomy" id="2728836"/>
    <lineage>
        <taxon>Bacteria</taxon>
        <taxon>Pseudomonadati</taxon>
        <taxon>Pseudomonadota</taxon>
        <taxon>Betaproteobacteria</taxon>
        <taxon>Burkholderiales</taxon>
        <taxon>Sphaerotilaceae</taxon>
        <taxon>Azohydromonas</taxon>
    </lineage>
</organism>
<evidence type="ECO:0000256" key="1">
    <source>
        <dbReference type="SAM" id="MobiDB-lite"/>
    </source>
</evidence>
<feature type="compositionally biased region" description="Basic and acidic residues" evidence="1">
    <location>
        <begin position="42"/>
        <end position="56"/>
    </location>
</feature>
<comment type="caution">
    <text evidence="2">The sequence shown here is derived from an EMBL/GenBank/DDBJ whole genome shotgun (WGS) entry which is preliminary data.</text>
</comment>
<reference evidence="2 3" key="1">
    <citation type="submission" date="2020-04" db="EMBL/GenBank/DDBJ databases">
        <title>Azohydromonas sp. isolated from soil.</title>
        <authorList>
            <person name="Dahal R.H."/>
        </authorList>
    </citation>
    <scope>NUCLEOTIDE SEQUENCE [LARGE SCALE GENOMIC DNA]</scope>
    <source>
        <strain evidence="2 3">G-1-1-14</strain>
    </source>
</reference>
<feature type="region of interest" description="Disordered" evidence="1">
    <location>
        <begin position="42"/>
        <end position="63"/>
    </location>
</feature>
<keyword evidence="3" id="KW-1185">Reference proteome</keyword>
<evidence type="ECO:0000313" key="3">
    <source>
        <dbReference type="Proteomes" id="UP000574067"/>
    </source>
</evidence>
<accession>A0A848FC84</accession>
<gene>
    <name evidence="2" type="ORF">HHL10_18280</name>
</gene>
<protein>
    <submittedName>
        <fullName evidence="2">Uncharacterized protein</fullName>
    </submittedName>
</protein>
<feature type="compositionally biased region" description="Basic and acidic residues" evidence="1">
    <location>
        <begin position="114"/>
        <end position="124"/>
    </location>
</feature>
<proteinExistence type="predicted"/>
<feature type="region of interest" description="Disordered" evidence="1">
    <location>
        <begin position="105"/>
        <end position="124"/>
    </location>
</feature>
<evidence type="ECO:0000313" key="2">
    <source>
        <dbReference type="EMBL" id="NML16932.1"/>
    </source>
</evidence>
<sequence>MMWLLAVALPLQGSVAATLRVCGPGHERMAVVMAHVAHDHASHHHDDAPAFSHDEASSATQDLHKNAQHTCSACAACCVTAALPADTLRFEAAIGAAGPPPAFLPSPAAFLTDGPDRPPRSLLA</sequence>
<name>A0A848FC84_9BURK</name>
<dbReference type="Proteomes" id="UP000574067">
    <property type="component" value="Unassembled WGS sequence"/>
</dbReference>
<dbReference type="AlphaFoldDB" id="A0A848FC84"/>